<feature type="domain" description="PLD phosphodiesterase" evidence="14">
    <location>
        <begin position="434"/>
        <end position="461"/>
    </location>
</feature>
<keyword evidence="3" id="KW-0444">Lipid biosynthesis</keyword>
<evidence type="ECO:0000256" key="2">
    <source>
        <dbReference type="ARBA" id="ARBA00022475"/>
    </source>
</evidence>
<keyword evidence="8" id="KW-0443">Lipid metabolism</keyword>
<keyword evidence="11" id="KW-1208">Phospholipid metabolism</keyword>
<protein>
    <recommendedName>
        <fullName evidence="12">Cardiolipin synthase</fullName>
        <ecNumber evidence="12">2.7.8.-</ecNumber>
    </recommendedName>
</protein>
<evidence type="ECO:0000256" key="6">
    <source>
        <dbReference type="ARBA" id="ARBA00022737"/>
    </source>
</evidence>
<dbReference type="PROSITE" id="PS50035">
    <property type="entry name" value="PLD"/>
    <property type="match status" value="2"/>
</dbReference>
<dbReference type="Pfam" id="PF13091">
    <property type="entry name" value="PLDc_2"/>
    <property type="match status" value="2"/>
</dbReference>
<dbReference type="InterPro" id="IPR025202">
    <property type="entry name" value="PLD-like_dom"/>
</dbReference>
<keyword evidence="10" id="KW-0594">Phospholipid biosynthesis</keyword>
<dbReference type="EMBL" id="CM001487">
    <property type="protein sequence ID" value="EIM58384.1"/>
    <property type="molecule type" value="Genomic_DNA"/>
</dbReference>
<evidence type="ECO:0000256" key="13">
    <source>
        <dbReference type="SAM" id="Phobius"/>
    </source>
</evidence>
<dbReference type="InterPro" id="IPR022924">
    <property type="entry name" value="Cardiolipin_synthase"/>
</dbReference>
<dbReference type="InterPro" id="IPR001736">
    <property type="entry name" value="PLipase_D/transphosphatidylase"/>
</dbReference>
<dbReference type="InterPro" id="IPR027379">
    <property type="entry name" value="CLS_N"/>
</dbReference>
<feature type="transmembrane region" description="Helical" evidence="13">
    <location>
        <begin position="77"/>
        <end position="97"/>
    </location>
</feature>
<reference evidence="15 16" key="2">
    <citation type="submission" date="2012-02" db="EMBL/GenBank/DDBJ databases">
        <title>Improved High-Quality Draft sequence of Eubacterium cellulosolvens 6.</title>
        <authorList>
            <consortium name="US DOE Joint Genome Institute"/>
            <person name="Lucas S."/>
            <person name="Han J."/>
            <person name="Lapidus A."/>
            <person name="Cheng J.-F."/>
            <person name="Goodwin L."/>
            <person name="Pitluck S."/>
            <person name="Peters L."/>
            <person name="Mikhailova N."/>
            <person name="Gu W."/>
            <person name="Detter J.C."/>
            <person name="Han C."/>
            <person name="Tapia R."/>
            <person name="Land M."/>
            <person name="Hauser L."/>
            <person name="Kyrpides N."/>
            <person name="Ivanova N."/>
            <person name="Pagani I."/>
            <person name="Johnson E."/>
            <person name="Mukhopadhyay B."/>
            <person name="Anderson I."/>
            <person name="Woyke T."/>
        </authorList>
    </citation>
    <scope>NUCLEOTIDE SEQUENCE [LARGE SCALE GENOMIC DNA]</scope>
    <source>
        <strain evidence="15 16">6</strain>
    </source>
</reference>
<organism evidence="15 16">
    <name type="scientific">Eubacterium cellulosolvens (strain ATCC 43171 / JCM 9499 / 6)</name>
    <name type="common">Cillobacterium cellulosolvens</name>
    <dbReference type="NCBI Taxonomy" id="633697"/>
    <lineage>
        <taxon>Bacteria</taxon>
        <taxon>Bacillati</taxon>
        <taxon>Bacillota</taxon>
        <taxon>Clostridia</taxon>
        <taxon>Eubacteriales</taxon>
        <taxon>Eubacteriaceae</taxon>
        <taxon>Eubacterium</taxon>
    </lineage>
</organism>
<dbReference type="eggNOG" id="COG1502">
    <property type="taxonomic scope" value="Bacteria"/>
</dbReference>
<keyword evidence="6" id="KW-0677">Repeat</keyword>
<dbReference type="STRING" id="633697.EubceDRAFT1_2677"/>
<name>I5AX61_EUBC6</name>
<reference evidence="15 16" key="1">
    <citation type="submission" date="2010-08" db="EMBL/GenBank/DDBJ databases">
        <authorList>
            <consortium name="US DOE Joint Genome Institute (JGI-PGF)"/>
            <person name="Lucas S."/>
            <person name="Copeland A."/>
            <person name="Lapidus A."/>
            <person name="Cheng J.-F."/>
            <person name="Bruce D."/>
            <person name="Goodwin L."/>
            <person name="Pitluck S."/>
            <person name="Land M.L."/>
            <person name="Hauser L."/>
            <person name="Chang Y.-J."/>
            <person name="Anderson I.J."/>
            <person name="Johnson E."/>
            <person name="Mulhopadhyay B."/>
            <person name="Kyrpides N."/>
            <person name="Woyke T.J."/>
        </authorList>
    </citation>
    <scope>NUCLEOTIDE SEQUENCE [LARGE SCALE GENOMIC DNA]</scope>
    <source>
        <strain evidence="15 16">6</strain>
    </source>
</reference>
<dbReference type="GO" id="GO:0008808">
    <property type="term" value="F:cardiolipin synthase activity"/>
    <property type="evidence" value="ECO:0007669"/>
    <property type="project" value="UniProtKB-UniRule"/>
</dbReference>
<dbReference type="AlphaFoldDB" id="I5AX61"/>
<keyword evidence="4" id="KW-0808">Transferase</keyword>
<evidence type="ECO:0000256" key="7">
    <source>
        <dbReference type="ARBA" id="ARBA00022989"/>
    </source>
</evidence>
<sequence>MNTQATTMEKEASVKNGVFRMIIAVISIFINVLLFIWGFFWLNKTLWWVSAIMSLISFFVVLGIYSMQRTPSIKLPWIMLILAFPVAGIVFYLIVGMNRSTKTMRNRYKKIDEVLLPLLPDNADVQKKLAEKNRHVAGITHYLKKYSGYPVYNNTDIIYYDDAAKGLEAQKEDLKKATEFIFMEYHAIEDAESWRGIQDILEEKVKEGVEVRVFYDDMGSIGFITTDFVKRLNAKGIKAKVFNPFVPGLNLFLNNRDHRKITVIDGKVGFTGGYNIANEYFHLSEPFGFWKDTGVRLEGDAVRSLTVTFLEMWNAVKDSDIDDVVFDKYLKKYNYTSREHGYVLPYADSPMDNEQVGEEVYMSIAEMAHDYAWYITPYLIITDEMAHTLSLAAKRGVDVRIITPGIPDKKIVYSLTRSYYNALARNGVRIFEYTPGFCHAKMSISDDFVATCGTINMDYRSLYLHFENGCLYADCDAVKQTKEDFERIFEVSNEVTDYYASGRGAFLRFSQLILRLAAPLM</sequence>
<gene>
    <name evidence="15" type="ORF">EubceDRAFT1_2677</name>
</gene>
<evidence type="ECO:0000256" key="4">
    <source>
        <dbReference type="ARBA" id="ARBA00022679"/>
    </source>
</evidence>
<feature type="transmembrane region" description="Helical" evidence="13">
    <location>
        <begin position="46"/>
        <end position="65"/>
    </location>
</feature>
<dbReference type="NCBIfam" id="TIGR04265">
    <property type="entry name" value="bac_cardiolipin"/>
    <property type="match status" value="1"/>
</dbReference>
<keyword evidence="7 13" id="KW-1133">Transmembrane helix</keyword>
<keyword evidence="5 13" id="KW-0812">Transmembrane</keyword>
<dbReference type="HOGENOM" id="CLU_038053_1_2_9"/>
<keyword evidence="2" id="KW-1003">Cell membrane</keyword>
<dbReference type="PANTHER" id="PTHR21248">
    <property type="entry name" value="CARDIOLIPIN SYNTHASE"/>
    <property type="match status" value="1"/>
</dbReference>
<comment type="subcellular location">
    <subcellularLocation>
        <location evidence="1">Cell membrane</location>
        <topology evidence="1">Multi-pass membrane protein</topology>
    </subcellularLocation>
</comment>
<evidence type="ECO:0000313" key="15">
    <source>
        <dbReference type="EMBL" id="EIM58384.1"/>
    </source>
</evidence>
<evidence type="ECO:0000256" key="10">
    <source>
        <dbReference type="ARBA" id="ARBA00023209"/>
    </source>
</evidence>
<feature type="transmembrane region" description="Helical" evidence="13">
    <location>
        <begin position="21"/>
        <end position="40"/>
    </location>
</feature>
<evidence type="ECO:0000256" key="1">
    <source>
        <dbReference type="ARBA" id="ARBA00004651"/>
    </source>
</evidence>
<dbReference type="CDD" id="cd09154">
    <property type="entry name" value="PLDc_SMU_988_like_1"/>
    <property type="match status" value="1"/>
</dbReference>
<evidence type="ECO:0000256" key="12">
    <source>
        <dbReference type="NCBIfam" id="TIGR04265"/>
    </source>
</evidence>
<dbReference type="GO" id="GO:0032049">
    <property type="term" value="P:cardiolipin biosynthetic process"/>
    <property type="evidence" value="ECO:0007669"/>
    <property type="project" value="UniProtKB-UniRule"/>
</dbReference>
<evidence type="ECO:0000256" key="9">
    <source>
        <dbReference type="ARBA" id="ARBA00023136"/>
    </source>
</evidence>
<feature type="domain" description="PLD phosphodiesterase" evidence="14">
    <location>
        <begin position="253"/>
        <end position="280"/>
    </location>
</feature>
<dbReference type="Proteomes" id="UP000005753">
    <property type="component" value="Chromosome"/>
</dbReference>
<dbReference type="GO" id="GO:0005886">
    <property type="term" value="C:plasma membrane"/>
    <property type="evidence" value="ECO:0007669"/>
    <property type="project" value="UniProtKB-SubCell"/>
</dbReference>
<dbReference type="SUPFAM" id="SSF56024">
    <property type="entry name" value="Phospholipase D/nuclease"/>
    <property type="match status" value="2"/>
</dbReference>
<dbReference type="Gene3D" id="3.30.870.10">
    <property type="entry name" value="Endonuclease Chain A"/>
    <property type="match status" value="2"/>
</dbReference>
<dbReference type="SMART" id="SM00155">
    <property type="entry name" value="PLDc"/>
    <property type="match status" value="2"/>
</dbReference>
<keyword evidence="16" id="KW-1185">Reference proteome</keyword>
<evidence type="ECO:0000259" key="14">
    <source>
        <dbReference type="PROSITE" id="PS50035"/>
    </source>
</evidence>
<evidence type="ECO:0000256" key="3">
    <source>
        <dbReference type="ARBA" id="ARBA00022516"/>
    </source>
</evidence>
<dbReference type="OrthoDB" id="9762009at2"/>
<accession>I5AX61</accession>
<evidence type="ECO:0000256" key="8">
    <source>
        <dbReference type="ARBA" id="ARBA00023098"/>
    </source>
</evidence>
<dbReference type="EC" id="2.7.8.-" evidence="12"/>
<dbReference type="Pfam" id="PF13396">
    <property type="entry name" value="PLDc_N"/>
    <property type="match status" value="1"/>
</dbReference>
<evidence type="ECO:0000256" key="11">
    <source>
        <dbReference type="ARBA" id="ARBA00023264"/>
    </source>
</evidence>
<dbReference type="PANTHER" id="PTHR21248:SF22">
    <property type="entry name" value="PHOSPHOLIPASE D"/>
    <property type="match status" value="1"/>
</dbReference>
<evidence type="ECO:0000256" key="5">
    <source>
        <dbReference type="ARBA" id="ARBA00022692"/>
    </source>
</evidence>
<dbReference type="CDD" id="cd09160">
    <property type="entry name" value="PLDc_SMU_988_like_2"/>
    <property type="match status" value="1"/>
</dbReference>
<evidence type="ECO:0000313" key="16">
    <source>
        <dbReference type="Proteomes" id="UP000005753"/>
    </source>
</evidence>
<keyword evidence="9 13" id="KW-0472">Membrane</keyword>
<proteinExistence type="predicted"/>